<dbReference type="Pfam" id="PF00168">
    <property type="entry name" value="C2"/>
    <property type="match status" value="3"/>
</dbReference>
<dbReference type="SMART" id="SM00239">
    <property type="entry name" value="C2"/>
    <property type="match status" value="3"/>
</dbReference>
<dbReference type="SUPFAM" id="SSF49562">
    <property type="entry name" value="C2 domain (Calcium/lipid-binding domain, CaLB)"/>
    <property type="match status" value="2"/>
</dbReference>
<dbReference type="AlphaFoldDB" id="A0A7S1T598"/>
<evidence type="ECO:0000259" key="1">
    <source>
        <dbReference type="PROSITE" id="PS50004"/>
    </source>
</evidence>
<organism evidence="2">
    <name type="scientific">Tetraselmis chuii</name>
    <dbReference type="NCBI Taxonomy" id="63592"/>
    <lineage>
        <taxon>Eukaryota</taxon>
        <taxon>Viridiplantae</taxon>
        <taxon>Chlorophyta</taxon>
        <taxon>core chlorophytes</taxon>
        <taxon>Chlorodendrophyceae</taxon>
        <taxon>Chlorodendrales</taxon>
        <taxon>Chlorodendraceae</taxon>
        <taxon>Tetraselmis</taxon>
    </lineage>
</organism>
<evidence type="ECO:0000313" key="2">
    <source>
        <dbReference type="EMBL" id="CAD9222159.1"/>
    </source>
</evidence>
<dbReference type="PROSITE" id="PS50004">
    <property type="entry name" value="C2"/>
    <property type="match status" value="2"/>
</dbReference>
<proteinExistence type="predicted"/>
<feature type="domain" description="C2" evidence="1">
    <location>
        <begin position="171"/>
        <end position="285"/>
    </location>
</feature>
<accession>A0A7S1T598</accession>
<dbReference type="PANTHER" id="PTHR47264:SF3">
    <property type="entry name" value="SYNAPTOTAGMIN-5 ISOFORM X1"/>
    <property type="match status" value="1"/>
</dbReference>
<name>A0A7S1T598_9CHLO</name>
<dbReference type="InterPro" id="IPR000008">
    <property type="entry name" value="C2_dom"/>
</dbReference>
<dbReference type="Gene3D" id="2.60.40.150">
    <property type="entry name" value="C2 domain"/>
    <property type="match status" value="2"/>
</dbReference>
<gene>
    <name evidence="2" type="ORF">TCHU04912_LOCUS20665</name>
</gene>
<dbReference type="PANTHER" id="PTHR47264">
    <property type="entry name" value="OS01G0128800 PROTEIN"/>
    <property type="match status" value="1"/>
</dbReference>
<protein>
    <recommendedName>
        <fullName evidence="1">C2 domain-containing protein</fullName>
    </recommendedName>
</protein>
<feature type="domain" description="C2" evidence="1">
    <location>
        <begin position="307"/>
        <end position="425"/>
    </location>
</feature>
<dbReference type="EMBL" id="HBGG01040073">
    <property type="protein sequence ID" value="CAD9222159.1"/>
    <property type="molecule type" value="Transcribed_RNA"/>
</dbReference>
<dbReference type="InterPro" id="IPR035892">
    <property type="entry name" value="C2_domain_sf"/>
</dbReference>
<reference evidence="2" key="1">
    <citation type="submission" date="2021-01" db="EMBL/GenBank/DDBJ databases">
        <authorList>
            <person name="Corre E."/>
            <person name="Pelletier E."/>
            <person name="Niang G."/>
            <person name="Scheremetjew M."/>
            <person name="Finn R."/>
            <person name="Kale V."/>
            <person name="Holt S."/>
            <person name="Cochrane G."/>
            <person name="Meng A."/>
            <person name="Brown T."/>
            <person name="Cohen L."/>
        </authorList>
    </citation>
    <scope>NUCLEOTIDE SEQUENCE</scope>
    <source>
        <strain evidence="2">PLY429</strain>
    </source>
</reference>
<dbReference type="CDD" id="cd00030">
    <property type="entry name" value="C2"/>
    <property type="match status" value="2"/>
</dbReference>
<sequence length="478" mass="52669">MVEGRRRVVVPLEVEPARDGEAVDGDILIRVLSCSGLPSGSELNRFQVTARNANLQVARRSRIKSSLTGAPVWNEQRFVLRTGDRVGMFFLDVEELSSKTLIGTAVVNAAALDDGCTAFWAAGRDGGPLARRWTPRQAAWRVTVPLENAAGQVIPNGDIALELSTVRWLFKQARPPLSTNFSSPGPRSIVLRVLEAHNVGSTRAGTRLVQVKYNNQTEETQLVANSNHPVWNRTFVFPENPSVATRKMRLKVLSARSMAGLERELGFTYINLDSIFEGEQYDSWIELGGTPRGRLHVVADIIPGLPNSEAVRRFAATQWVPAYSPSLKVEIVEARDLAASDLDGSSDPYCFITYGSASTQTQVVPKDLNPNFAHKAIMPLRKREDKLRLSCMDYDFLRSDDPLGSAEVDVGSLLSEAGKEVEVWVRLHGARPDMFSSEGEVLLRLSRMGSFDDVVEGGGQESEGEEAFDVLADSYYMD</sequence>